<dbReference type="EMBL" id="JAVRFG010000020">
    <property type="protein sequence ID" value="MDT0492204.1"/>
    <property type="molecule type" value="Genomic_DNA"/>
</dbReference>
<dbReference type="Pfam" id="PF01230">
    <property type="entry name" value="HIT"/>
    <property type="match status" value="1"/>
</dbReference>
<feature type="compositionally biased region" description="Low complexity" evidence="2">
    <location>
        <begin position="1"/>
        <end position="11"/>
    </location>
</feature>
<dbReference type="GO" id="GO:0032259">
    <property type="term" value="P:methylation"/>
    <property type="evidence" value="ECO:0007669"/>
    <property type="project" value="UniProtKB-KW"/>
</dbReference>
<keyword evidence="5" id="KW-1185">Reference proteome</keyword>
<dbReference type="Gene3D" id="3.30.428.10">
    <property type="entry name" value="HIT-like"/>
    <property type="match status" value="1"/>
</dbReference>
<feature type="region of interest" description="Disordered" evidence="2">
    <location>
        <begin position="1"/>
        <end position="27"/>
    </location>
</feature>
<dbReference type="InterPro" id="IPR011146">
    <property type="entry name" value="HIT-like"/>
</dbReference>
<feature type="domain" description="HIT" evidence="3">
    <location>
        <begin position="35"/>
        <end position="135"/>
    </location>
</feature>
<dbReference type="PRINTS" id="PR00332">
    <property type="entry name" value="HISTRIAD"/>
</dbReference>
<dbReference type="GO" id="GO:0008168">
    <property type="term" value="F:methyltransferase activity"/>
    <property type="evidence" value="ECO:0007669"/>
    <property type="project" value="UniProtKB-KW"/>
</dbReference>
<dbReference type="PANTHER" id="PTHR46648:SF1">
    <property type="entry name" value="ADENOSINE 5'-MONOPHOSPHORAMIDASE HNT1"/>
    <property type="match status" value="1"/>
</dbReference>
<dbReference type="EC" id="2.1.1.-" evidence="4"/>
<evidence type="ECO:0000256" key="2">
    <source>
        <dbReference type="SAM" id="MobiDB-lite"/>
    </source>
</evidence>
<keyword evidence="4" id="KW-0808">Transferase</keyword>
<dbReference type="SUPFAM" id="SSF54197">
    <property type="entry name" value="HIT-like"/>
    <property type="match status" value="1"/>
</dbReference>
<evidence type="ECO:0000313" key="4">
    <source>
        <dbReference type="EMBL" id="MDT0492204.1"/>
    </source>
</evidence>
<reference evidence="5" key="1">
    <citation type="submission" date="2023-07" db="EMBL/GenBank/DDBJ databases">
        <title>30 novel species of actinomycetes from the DSMZ collection.</title>
        <authorList>
            <person name="Nouioui I."/>
        </authorList>
    </citation>
    <scope>NUCLEOTIDE SEQUENCE [LARGE SCALE GENOMIC DNA]</scope>
    <source>
        <strain evidence="5">DSM 40932</strain>
    </source>
</reference>
<dbReference type="InterPro" id="IPR036265">
    <property type="entry name" value="HIT-like_sf"/>
</dbReference>
<protein>
    <submittedName>
        <fullName evidence="4">HIT family protein</fullName>
        <ecNumber evidence="4">2.1.1.-</ecNumber>
    </submittedName>
</protein>
<dbReference type="PANTHER" id="PTHR46648">
    <property type="entry name" value="HIT FAMILY PROTEIN 1"/>
    <property type="match status" value="1"/>
</dbReference>
<evidence type="ECO:0000313" key="5">
    <source>
        <dbReference type="Proteomes" id="UP001180556"/>
    </source>
</evidence>
<keyword evidence="4" id="KW-0489">Methyltransferase</keyword>
<evidence type="ECO:0000259" key="3">
    <source>
        <dbReference type="PROSITE" id="PS51084"/>
    </source>
</evidence>
<organism evidence="4 5">
    <name type="scientific">Streptomyces stephensoniae</name>
    <dbReference type="NCBI Taxonomy" id="3375367"/>
    <lineage>
        <taxon>Bacteria</taxon>
        <taxon>Bacillati</taxon>
        <taxon>Actinomycetota</taxon>
        <taxon>Actinomycetes</taxon>
        <taxon>Kitasatosporales</taxon>
        <taxon>Streptomycetaceae</taxon>
        <taxon>Streptomyces</taxon>
    </lineage>
</organism>
<proteinExistence type="predicted"/>
<dbReference type="Proteomes" id="UP001180556">
    <property type="component" value="Unassembled WGS sequence"/>
</dbReference>
<evidence type="ECO:0000256" key="1">
    <source>
        <dbReference type="PROSITE-ProRule" id="PRU00464"/>
    </source>
</evidence>
<accession>A0ABU2W4I1</accession>
<comment type="caution">
    <text evidence="4">The sequence shown here is derived from an EMBL/GenBank/DDBJ whole genome shotgun (WGS) entry which is preliminary data.</text>
</comment>
<feature type="compositionally biased region" description="Low complexity" evidence="2">
    <location>
        <begin position="18"/>
        <end position="27"/>
    </location>
</feature>
<gene>
    <name evidence="4" type="ORF">RM717_16980</name>
</gene>
<dbReference type="RefSeq" id="WP_208638880.1">
    <property type="nucleotide sequence ID" value="NZ_JAVRFG010000020.1"/>
</dbReference>
<feature type="short sequence motif" description="Histidine triad motif" evidence="1">
    <location>
        <begin position="120"/>
        <end position="124"/>
    </location>
</feature>
<dbReference type="InterPro" id="IPR001310">
    <property type="entry name" value="Histidine_triad_HIT"/>
</dbReference>
<dbReference type="PROSITE" id="PS51084">
    <property type="entry name" value="HIT_2"/>
    <property type="match status" value="1"/>
</dbReference>
<sequence>MTTEVPASPSAAVPPSPRTTRPVRPVRPTRTTECPFCDIVAGTAPARVVREWPDVLAIAPTDGVTAGHTLVIPKTHVADVGVDPEVSAATMLRAAELAAELGPCNIITSRGRAATQSVFHLHLHLLPRRGGDGLALPWSPGARGKDHEAVT</sequence>
<name>A0ABU2W4I1_9ACTN</name>